<dbReference type="AlphaFoldDB" id="I3X6W1"/>
<dbReference type="InterPro" id="IPR013783">
    <property type="entry name" value="Ig-like_fold"/>
</dbReference>
<gene>
    <name evidence="6" type="primary">glgX1</name>
    <name evidence="6" type="ORF">USDA257_c30470</name>
</gene>
<dbReference type="CDD" id="cd11326">
    <property type="entry name" value="AmyAc_Glg_debranch"/>
    <property type="match status" value="1"/>
</dbReference>
<dbReference type="HOGENOM" id="CLU_011725_1_1_5"/>
<dbReference type="SUPFAM" id="SSF51011">
    <property type="entry name" value="Glycosyl hydrolase domain"/>
    <property type="match status" value="1"/>
</dbReference>
<evidence type="ECO:0000313" key="7">
    <source>
        <dbReference type="Proteomes" id="UP000006180"/>
    </source>
</evidence>
<feature type="region of interest" description="Disordered" evidence="4">
    <location>
        <begin position="1"/>
        <end position="20"/>
    </location>
</feature>
<feature type="domain" description="Glycosyl hydrolase family 13 catalytic" evidence="5">
    <location>
        <begin position="256"/>
        <end position="660"/>
    </location>
</feature>
<evidence type="ECO:0000256" key="2">
    <source>
        <dbReference type="ARBA" id="ARBA00022801"/>
    </source>
</evidence>
<dbReference type="STRING" id="1185652.USDA257_c30470"/>
<evidence type="ECO:0000256" key="3">
    <source>
        <dbReference type="ARBA" id="ARBA00023295"/>
    </source>
</evidence>
<dbReference type="PANTHER" id="PTHR43002">
    <property type="entry name" value="GLYCOGEN DEBRANCHING ENZYME"/>
    <property type="match status" value="1"/>
</dbReference>
<dbReference type="InterPro" id="IPR017853">
    <property type="entry name" value="GH"/>
</dbReference>
<dbReference type="SUPFAM" id="SSF51445">
    <property type="entry name" value="(Trans)glycosidases"/>
    <property type="match status" value="1"/>
</dbReference>
<proteinExistence type="inferred from homology"/>
<dbReference type="Gene3D" id="2.60.40.10">
    <property type="entry name" value="Immunoglobulins"/>
    <property type="match status" value="1"/>
</dbReference>
<evidence type="ECO:0000259" key="5">
    <source>
        <dbReference type="SMART" id="SM00642"/>
    </source>
</evidence>
<dbReference type="KEGG" id="sfd:USDA257_c30470"/>
<protein>
    <submittedName>
        <fullName evidence="6">Glycogen operon protein GlgX</fullName>
        <ecNumber evidence="6">3.2.1.-</ecNumber>
    </submittedName>
</protein>
<name>I3X6W1_SINF2</name>
<dbReference type="Gene3D" id="2.60.40.1180">
    <property type="entry name" value="Golgi alpha-mannosidase II"/>
    <property type="match status" value="1"/>
</dbReference>
<dbReference type="InterPro" id="IPR006047">
    <property type="entry name" value="GH13_cat_dom"/>
</dbReference>
<dbReference type="GO" id="GO:0005980">
    <property type="term" value="P:glycogen catabolic process"/>
    <property type="evidence" value="ECO:0007669"/>
    <property type="project" value="InterPro"/>
</dbReference>
<sequence>MRRTARSSGAHRRKCASSPEVRSAPQVFRTRLCIRLSLAAVEIGKRRKLPGCVESSAAPVRCRGSAGTKLPPSALPPHFQDAAGGATTRMNVAFSELDFLKPELGAEYTGQGTHFAIFSAHAEKIELCLFSEDGSKETARLPLPKREGDIWSGYIEGLGPGTLYGYRAYGPYDPHNGHRFNPNKLLLDPYAKQVAGEFVWDDALFGYTIGSQEGDLSFDERDSAPYMVKGVVQDPNFDWAGEEAIRRPWTETIIYETHLRGMTMTHPDVPDELRGTFLGMASDPIIDHLMKLGVSAVELLPVQYFLDDRYLTERSLRNYWGYQPLGYFAPHARYLKGTRITEFKTMVKRFHAAGIEVLMDVVYNHTAEGSEQGPTLSFRGLDNLSYYRQSPEQPRHTYDMTGTGNTLNVAHPMVLRMVLDSLRYWVGVMHIDGFRFDLASALGREYMEFDREGGFLDAIRQDPILAGVKLIAEPWDIGDGGYQLGGFPPPFREWNDRFRDDIRRFWKGDGGVVPVLAERLAGSPVQFNHSGRAATSSVNLLSAHDGFTLMDTVSYAGKHNEANGEDNHDGHSDNHSDNMGAEGPTDDPEIEQARRRRRFAMLATLMVSQGVPMVLGGDELGNSQSGNNNAYCQDNEIGWLDWSRSDDALLAFCRKMIAFRREHPVLRQEYFLEGATDEHGRIEIAWYKPDGSHMDEAAWGDGELRILGLYLCQLSPVEAPAGEIFLVLNAGGDCEVALPPVHGSECWLWALNTAEEDAFAGSVAHDRETIPAQSVAAFVPKDPG</sequence>
<evidence type="ECO:0000256" key="1">
    <source>
        <dbReference type="ARBA" id="ARBA00008061"/>
    </source>
</evidence>
<accession>I3X6W1</accession>
<dbReference type="Pfam" id="PF02922">
    <property type="entry name" value="CBM_48"/>
    <property type="match status" value="1"/>
</dbReference>
<dbReference type="InterPro" id="IPR013780">
    <property type="entry name" value="Glyco_hydro_b"/>
</dbReference>
<feature type="compositionally biased region" description="Basic and acidic residues" evidence="4">
    <location>
        <begin position="558"/>
        <end position="576"/>
    </location>
</feature>
<feature type="region of interest" description="Disordered" evidence="4">
    <location>
        <begin position="558"/>
        <end position="588"/>
    </location>
</feature>
<dbReference type="eggNOG" id="COG1523">
    <property type="taxonomic scope" value="Bacteria"/>
</dbReference>
<reference evidence="6 7" key="1">
    <citation type="journal article" date="2012" name="J. Bacteriol.">
        <title>Complete genome sequence of the broad-host-range strain Sinorhizobium fredii USDA257.</title>
        <authorList>
            <person name="Schuldes J."/>
            <person name="Rodriguez Orbegoso M."/>
            <person name="Schmeisser C."/>
            <person name="Krishnan H.B."/>
            <person name="Daniel R."/>
            <person name="Streit W.R."/>
        </authorList>
    </citation>
    <scope>NUCLEOTIDE SEQUENCE [LARGE SCALE GENOMIC DNA]</scope>
    <source>
        <strain evidence="6 7">USDA 257</strain>
    </source>
</reference>
<dbReference type="InterPro" id="IPR014756">
    <property type="entry name" value="Ig_E-set"/>
</dbReference>
<dbReference type="InterPro" id="IPR044505">
    <property type="entry name" value="GlgX_Isoamylase_N_E_set"/>
</dbReference>
<keyword evidence="3 6" id="KW-0326">Glycosidase</keyword>
<dbReference type="InterPro" id="IPR004193">
    <property type="entry name" value="Glyco_hydro_13_N"/>
</dbReference>
<dbReference type="SMART" id="SM00642">
    <property type="entry name" value="Aamy"/>
    <property type="match status" value="1"/>
</dbReference>
<feature type="compositionally biased region" description="Basic residues" evidence="4">
    <location>
        <begin position="1"/>
        <end position="15"/>
    </location>
</feature>
<organism evidence="6 7">
    <name type="scientific">Sinorhizobium fredii (strain USDA 257)</name>
    <dbReference type="NCBI Taxonomy" id="1185652"/>
    <lineage>
        <taxon>Bacteria</taxon>
        <taxon>Pseudomonadati</taxon>
        <taxon>Pseudomonadota</taxon>
        <taxon>Alphaproteobacteria</taxon>
        <taxon>Hyphomicrobiales</taxon>
        <taxon>Rhizobiaceae</taxon>
        <taxon>Sinorhizobium/Ensifer group</taxon>
        <taxon>Sinorhizobium</taxon>
    </lineage>
</organism>
<dbReference type="NCBIfam" id="TIGR02100">
    <property type="entry name" value="glgX_debranch"/>
    <property type="match status" value="1"/>
</dbReference>
<dbReference type="SUPFAM" id="SSF81296">
    <property type="entry name" value="E set domains"/>
    <property type="match status" value="1"/>
</dbReference>
<dbReference type="EC" id="3.2.1.-" evidence="6"/>
<dbReference type="GO" id="GO:0004135">
    <property type="term" value="F:amylo-alpha-1,6-glucosidase activity"/>
    <property type="evidence" value="ECO:0007669"/>
    <property type="project" value="InterPro"/>
</dbReference>
<dbReference type="InterPro" id="IPR011837">
    <property type="entry name" value="Glycogen_debranch_GlgX"/>
</dbReference>
<evidence type="ECO:0000313" key="6">
    <source>
        <dbReference type="EMBL" id="AFL51617.1"/>
    </source>
</evidence>
<dbReference type="Proteomes" id="UP000006180">
    <property type="component" value="Chromosome"/>
</dbReference>
<comment type="similarity">
    <text evidence="1">Belongs to the glycosyl hydrolase 13 family.</text>
</comment>
<dbReference type="EMBL" id="CP003563">
    <property type="protein sequence ID" value="AFL51617.1"/>
    <property type="molecule type" value="Genomic_DNA"/>
</dbReference>
<dbReference type="CDD" id="cd02856">
    <property type="entry name" value="E_set_GDE_Isoamylase_N"/>
    <property type="match status" value="1"/>
</dbReference>
<keyword evidence="2 6" id="KW-0378">Hydrolase</keyword>
<dbReference type="PATRIC" id="fig|1185652.3.peg.3163"/>
<evidence type="ECO:0000256" key="4">
    <source>
        <dbReference type="SAM" id="MobiDB-lite"/>
    </source>
</evidence>
<dbReference type="Gene3D" id="3.20.20.80">
    <property type="entry name" value="Glycosidases"/>
    <property type="match status" value="1"/>
</dbReference>